<proteinExistence type="predicted"/>
<dbReference type="Proteomes" id="UP001178507">
    <property type="component" value="Unassembled WGS sequence"/>
</dbReference>
<gene>
    <name evidence="2" type="ORF">EVOR1521_LOCUS16125</name>
</gene>
<dbReference type="InterPro" id="IPR002909">
    <property type="entry name" value="IPT_dom"/>
</dbReference>
<organism evidence="2 3">
    <name type="scientific">Effrenium voratum</name>
    <dbReference type="NCBI Taxonomy" id="2562239"/>
    <lineage>
        <taxon>Eukaryota</taxon>
        <taxon>Sar</taxon>
        <taxon>Alveolata</taxon>
        <taxon>Dinophyceae</taxon>
        <taxon>Suessiales</taxon>
        <taxon>Symbiodiniaceae</taxon>
        <taxon>Effrenium</taxon>
    </lineage>
</organism>
<dbReference type="AlphaFoldDB" id="A0AA36INR9"/>
<dbReference type="InterPro" id="IPR013783">
    <property type="entry name" value="Ig-like_fold"/>
</dbReference>
<dbReference type="SUPFAM" id="SSF81296">
    <property type="entry name" value="E set domains"/>
    <property type="match status" value="1"/>
</dbReference>
<name>A0AA36INR9_9DINO</name>
<dbReference type="CDD" id="cd00603">
    <property type="entry name" value="IPT_PCSR"/>
    <property type="match status" value="1"/>
</dbReference>
<dbReference type="InterPro" id="IPR014756">
    <property type="entry name" value="Ig_E-set"/>
</dbReference>
<evidence type="ECO:0000313" key="3">
    <source>
        <dbReference type="Proteomes" id="UP001178507"/>
    </source>
</evidence>
<feature type="domain" description="IPT/TIG" evidence="1">
    <location>
        <begin position="6"/>
        <end position="54"/>
    </location>
</feature>
<accession>A0AA36INR9</accession>
<dbReference type="Pfam" id="PF01833">
    <property type="entry name" value="TIG"/>
    <property type="match status" value="1"/>
</dbReference>
<dbReference type="EMBL" id="CAUJNA010002146">
    <property type="protein sequence ID" value="CAJ1390808.1"/>
    <property type="molecule type" value="Genomic_DNA"/>
</dbReference>
<keyword evidence="3" id="KW-1185">Reference proteome</keyword>
<comment type="caution">
    <text evidence="2">The sequence shown here is derived from an EMBL/GenBank/DDBJ whole genome shotgun (WGS) entry which is preliminary data.</text>
</comment>
<sequence length="74" mass="7883">MARYTPFVSSIDPVEGPYGGGTTVMLSGSGFLCNGTATMEELSVMLAGSPCDAWTKPAEPKHGTWMEPCEVYHP</sequence>
<evidence type="ECO:0000259" key="1">
    <source>
        <dbReference type="Pfam" id="PF01833"/>
    </source>
</evidence>
<dbReference type="Gene3D" id="2.60.40.10">
    <property type="entry name" value="Immunoglobulins"/>
    <property type="match status" value="1"/>
</dbReference>
<protein>
    <recommendedName>
        <fullName evidence="1">IPT/TIG domain-containing protein</fullName>
    </recommendedName>
</protein>
<evidence type="ECO:0000313" key="2">
    <source>
        <dbReference type="EMBL" id="CAJ1390808.1"/>
    </source>
</evidence>
<reference evidence="2" key="1">
    <citation type="submission" date="2023-08" db="EMBL/GenBank/DDBJ databases">
        <authorList>
            <person name="Chen Y."/>
            <person name="Shah S."/>
            <person name="Dougan E. K."/>
            <person name="Thang M."/>
            <person name="Chan C."/>
        </authorList>
    </citation>
    <scope>NUCLEOTIDE SEQUENCE</scope>
</reference>